<dbReference type="KEGG" id="als:DJ013_21215"/>
<dbReference type="AlphaFoldDB" id="A0A2Z4GH42"/>
<dbReference type="Gene3D" id="2.60.40.1120">
    <property type="entry name" value="Carboxypeptidase-like, regulatory domain"/>
    <property type="match status" value="1"/>
</dbReference>
<dbReference type="OrthoDB" id="9804995at2"/>
<accession>A0A2Z4GH42</accession>
<proteinExistence type="predicted"/>
<evidence type="ECO:0000313" key="2">
    <source>
        <dbReference type="Proteomes" id="UP000249873"/>
    </source>
</evidence>
<dbReference type="SUPFAM" id="SSF56935">
    <property type="entry name" value="Porins"/>
    <property type="match status" value="1"/>
</dbReference>
<dbReference type="InterPro" id="IPR008969">
    <property type="entry name" value="CarboxyPept-like_regulatory"/>
</dbReference>
<organism evidence="1 2">
    <name type="scientific">Arcticibacterium luteifluviistationis</name>
    <dbReference type="NCBI Taxonomy" id="1784714"/>
    <lineage>
        <taxon>Bacteria</taxon>
        <taxon>Pseudomonadati</taxon>
        <taxon>Bacteroidota</taxon>
        <taxon>Cytophagia</taxon>
        <taxon>Cytophagales</taxon>
        <taxon>Leadbetterellaceae</taxon>
        <taxon>Arcticibacterium</taxon>
    </lineage>
</organism>
<keyword evidence="2" id="KW-1185">Reference proteome</keyword>
<keyword evidence="1" id="KW-0675">Receptor</keyword>
<name>A0A2Z4GH42_9BACT</name>
<evidence type="ECO:0000313" key="1">
    <source>
        <dbReference type="EMBL" id="AWW00567.1"/>
    </source>
</evidence>
<dbReference type="InterPro" id="IPR037066">
    <property type="entry name" value="Plug_dom_sf"/>
</dbReference>
<dbReference type="Proteomes" id="UP000249873">
    <property type="component" value="Chromosome"/>
</dbReference>
<reference evidence="1 2" key="1">
    <citation type="submission" date="2018-05" db="EMBL/GenBank/DDBJ databases">
        <title>Complete genome sequence of Arcticibacterium luteifluviistationis SM1504T, a cytophagaceae bacterium isolated from Arctic surface seawater.</title>
        <authorList>
            <person name="Li Y."/>
            <person name="Qin Q.-L."/>
        </authorList>
    </citation>
    <scope>NUCLEOTIDE SEQUENCE [LARGE SCALE GENOMIC DNA]</scope>
    <source>
        <strain evidence="1 2">SM1504</strain>
    </source>
</reference>
<dbReference type="SUPFAM" id="SSF49464">
    <property type="entry name" value="Carboxypeptidase regulatory domain-like"/>
    <property type="match status" value="1"/>
</dbReference>
<protein>
    <submittedName>
        <fullName evidence="1">TonB-dependent receptor</fullName>
    </submittedName>
</protein>
<dbReference type="Pfam" id="PF13715">
    <property type="entry name" value="CarbopepD_reg_2"/>
    <property type="match status" value="1"/>
</dbReference>
<dbReference type="Gene3D" id="2.170.130.10">
    <property type="entry name" value="TonB-dependent receptor, plug domain"/>
    <property type="match status" value="1"/>
</dbReference>
<sequence length="797" mass="88582">MVAFLRNRIAVFCEWCTFVVIVNYCGFYSKDNIILKKYILIFIGVLASQIGFAQQTNSVRGTVKAVLTEAPLEKATVRVIGSDLNTKTDEDGTFIFQKVPTGRLELEISMVGYTKQVVKELVLAANKELVLTILLEESTRDLEGVTVTAASPNLSGAKTSLQSITVEQVMRFPATFFDPARLALSFPGVANANDQANGMSIRGNNPTGLQWRLEGMEIVNPNHTANAGTFSDQATSNAGGVVMVSAQMMGNTNFLTGAFPAQYGNALSGIMDMRLRKGNNQKYEHTAQVGLIGVDLASEGPINKKTGSSYLVNYRYSFTGLLALGGLTFGGETIKFQDLAINLSFPNEKLGDFTLFGMGGLNSNDFAFDDEEGLGPELEKDQYVINYKGKMAAVGATHTKHFKGTYLWKNALVYSGLRNERIQDAGEAATINVTPLEDIMQSSKLSFSSILSHRVNGASSLKGGVYVTYSQDSLLSRQNGLAGLYTSWVLEPFVQWNTNIGKAGNLVLGVHNLNYTATKTSTIEPRAAFGYQINAKNDINLAYGFHSQLNSPWLNDQVADIKPILAHHFVLSEETKLNNSSSLKTEVYYQALSNALSPRFDSNNKFFSGLNMSDFIFPFDVSQNGKGRNYGLEVGYQKFLDKGLFALINATLYKSEFQAADGEYYETKFSGNHIVNVTLGKEWDLKKERVFGANLRMVWMGGFRNYEINLEASELQGKTVFDYTKELTERLPDYFRPDIRVYLKKSKKKYNTMLSLDIQNVANYANVAFDYYDVFQKKVVRKNQLGMVPMLNYRWEF</sequence>
<dbReference type="EMBL" id="CP029480">
    <property type="protein sequence ID" value="AWW00567.1"/>
    <property type="molecule type" value="Genomic_DNA"/>
</dbReference>
<gene>
    <name evidence="1" type="ORF">DJ013_21215</name>
</gene>